<organism evidence="3 4">
    <name type="scientific">Letharia lupina</name>
    <dbReference type="NCBI Taxonomy" id="560253"/>
    <lineage>
        <taxon>Eukaryota</taxon>
        <taxon>Fungi</taxon>
        <taxon>Dikarya</taxon>
        <taxon>Ascomycota</taxon>
        <taxon>Pezizomycotina</taxon>
        <taxon>Lecanoromycetes</taxon>
        <taxon>OSLEUM clade</taxon>
        <taxon>Lecanoromycetidae</taxon>
        <taxon>Lecanorales</taxon>
        <taxon>Lecanorineae</taxon>
        <taxon>Parmeliaceae</taxon>
        <taxon>Letharia</taxon>
    </lineage>
</organism>
<protein>
    <recommendedName>
        <fullName evidence="2">DUF7918 domain-containing protein</fullName>
    </recommendedName>
</protein>
<evidence type="ECO:0000259" key="2">
    <source>
        <dbReference type="Pfam" id="PF25534"/>
    </source>
</evidence>
<dbReference type="AlphaFoldDB" id="A0A8H6CHF0"/>
<evidence type="ECO:0000256" key="1">
    <source>
        <dbReference type="SAM" id="MobiDB-lite"/>
    </source>
</evidence>
<dbReference type="PANTHER" id="PTHR36223">
    <property type="entry name" value="BETA-LACTAMASE-TYPE TRANSPEPTIDASE FOLD DOMAIN CONTAINING PROTEIN"/>
    <property type="match status" value="1"/>
</dbReference>
<evidence type="ECO:0000313" key="3">
    <source>
        <dbReference type="EMBL" id="KAF6223420.1"/>
    </source>
</evidence>
<dbReference type="RefSeq" id="XP_037152637.1">
    <property type="nucleotide sequence ID" value="XM_037291202.1"/>
</dbReference>
<comment type="caution">
    <text evidence="3">The sequence shown here is derived from an EMBL/GenBank/DDBJ whole genome shotgun (WGS) entry which is preliminary data.</text>
</comment>
<accession>A0A8H6CHF0</accession>
<proteinExistence type="predicted"/>
<dbReference type="PANTHER" id="PTHR36223:SF1">
    <property type="entry name" value="TRANSCRIPTION ELONGATION FACTOR EAF N-TERMINAL DOMAIN-CONTAINING PROTEIN"/>
    <property type="match status" value="1"/>
</dbReference>
<feature type="domain" description="DUF7918" evidence="2">
    <location>
        <begin position="7"/>
        <end position="241"/>
    </location>
</feature>
<gene>
    <name evidence="3" type="ORF">HO133_000262</name>
</gene>
<name>A0A8H6CHF0_9LECA</name>
<dbReference type="EMBL" id="JACCJB010000010">
    <property type="protein sequence ID" value="KAF6223420.1"/>
    <property type="molecule type" value="Genomic_DNA"/>
</dbReference>
<evidence type="ECO:0000313" key="4">
    <source>
        <dbReference type="Proteomes" id="UP000593566"/>
    </source>
</evidence>
<sequence length="319" mass="35742">MHHLFKGVTVEVISQGKPLKLYDDPDGDPSPRTPQRYIEAVTDAIFKVRITLSDKFSLYRLQPDDGVRLSIIYDGQQLEWYKDFSTWELSQRWSKGQPAEHVFSHLSRYCNHSQQWTIGETTFGALSTRDTVDSGPSVAEVKDLGKIQVSIRRVHRTKRALPLHTPKDKIGKPIVEVSEKILKGRAIVNTVLTANHLPSSGPPPTTYDIRSMNGVEGAPLTFNILYRSKHNLQMLGCIPRTPSPEHETAATISDVASREQKLRELRAQLALLEGAGNVKAEGSVSRATVKRELEDTENAGSRKRSRNSRPIETIDLTDD</sequence>
<reference evidence="3 4" key="1">
    <citation type="journal article" date="2020" name="Genomics">
        <title>Complete, high-quality genomes from long-read metagenomic sequencing of two wolf lichen thalli reveals enigmatic genome architecture.</title>
        <authorList>
            <person name="McKenzie S.K."/>
            <person name="Walston R.F."/>
            <person name="Allen J.L."/>
        </authorList>
    </citation>
    <scope>NUCLEOTIDE SEQUENCE [LARGE SCALE GENOMIC DNA]</scope>
    <source>
        <strain evidence="3">WasteWater1</strain>
    </source>
</reference>
<dbReference type="Pfam" id="PF25534">
    <property type="entry name" value="DUF7918"/>
    <property type="match status" value="1"/>
</dbReference>
<dbReference type="InterPro" id="IPR057678">
    <property type="entry name" value="DUF7918"/>
</dbReference>
<feature type="region of interest" description="Disordered" evidence="1">
    <location>
        <begin position="280"/>
        <end position="319"/>
    </location>
</feature>
<dbReference type="Proteomes" id="UP000593566">
    <property type="component" value="Unassembled WGS sequence"/>
</dbReference>
<keyword evidence="4" id="KW-1185">Reference proteome</keyword>
<dbReference type="GeneID" id="59328681"/>